<evidence type="ECO:0000256" key="4">
    <source>
        <dbReference type="ARBA" id="ARBA00023125"/>
    </source>
</evidence>
<evidence type="ECO:0000256" key="1">
    <source>
        <dbReference type="ARBA" id="ARBA00010641"/>
    </source>
</evidence>
<dbReference type="NCBIfam" id="TIGR02937">
    <property type="entry name" value="sigma70-ECF"/>
    <property type="match status" value="1"/>
</dbReference>
<dbReference type="Pfam" id="PF08281">
    <property type="entry name" value="Sigma70_r4_2"/>
    <property type="match status" value="1"/>
</dbReference>
<dbReference type="InterPro" id="IPR013325">
    <property type="entry name" value="RNA_pol_sigma_r2"/>
</dbReference>
<feature type="domain" description="RNA polymerase sigma factor 70 region 4 type 2" evidence="6">
    <location>
        <begin position="124"/>
        <end position="175"/>
    </location>
</feature>
<keyword evidence="2" id="KW-0805">Transcription regulation</keyword>
<gene>
    <name evidence="7" type="ORF">EGT74_12270</name>
</gene>
<accession>A0A3N4Q4T4</accession>
<proteinExistence type="inferred from homology"/>
<dbReference type="SUPFAM" id="SSF88659">
    <property type="entry name" value="Sigma3 and sigma4 domains of RNA polymerase sigma factors"/>
    <property type="match status" value="1"/>
</dbReference>
<dbReference type="InterPro" id="IPR036388">
    <property type="entry name" value="WH-like_DNA-bd_sf"/>
</dbReference>
<keyword evidence="3" id="KW-0731">Sigma factor</keyword>
<evidence type="ECO:0000259" key="6">
    <source>
        <dbReference type="Pfam" id="PF08281"/>
    </source>
</evidence>
<dbReference type="SUPFAM" id="SSF88946">
    <property type="entry name" value="Sigma2 domain of RNA polymerase sigma factors"/>
    <property type="match status" value="1"/>
</dbReference>
<reference evidence="7 8" key="1">
    <citation type="submission" date="2018-11" db="EMBL/GenBank/DDBJ databases">
        <title>Chitinophaga lutea sp.nov., isolate from arsenic contaminated soil.</title>
        <authorList>
            <person name="Zong Y."/>
        </authorList>
    </citation>
    <scope>NUCLEOTIDE SEQUENCE [LARGE SCALE GENOMIC DNA]</scope>
    <source>
        <strain evidence="7 8">ZY74</strain>
    </source>
</reference>
<evidence type="ECO:0000313" key="8">
    <source>
        <dbReference type="Proteomes" id="UP000278351"/>
    </source>
</evidence>
<dbReference type="Proteomes" id="UP000278351">
    <property type="component" value="Unassembled WGS sequence"/>
</dbReference>
<protein>
    <submittedName>
        <fullName evidence="7">RNA polymerase sigma factor</fullName>
    </submittedName>
</protein>
<dbReference type="InterPro" id="IPR013324">
    <property type="entry name" value="RNA_pol_sigma_r3/r4-like"/>
</dbReference>
<dbReference type="Gene3D" id="1.10.10.10">
    <property type="entry name" value="Winged helix-like DNA-binding domain superfamily/Winged helix DNA-binding domain"/>
    <property type="match status" value="1"/>
</dbReference>
<evidence type="ECO:0000313" key="7">
    <source>
        <dbReference type="EMBL" id="RPE14239.1"/>
    </source>
</evidence>
<organism evidence="7 8">
    <name type="scientific">Chitinophaga lutea</name>
    <dbReference type="NCBI Taxonomy" id="2488634"/>
    <lineage>
        <taxon>Bacteria</taxon>
        <taxon>Pseudomonadati</taxon>
        <taxon>Bacteroidota</taxon>
        <taxon>Chitinophagia</taxon>
        <taxon>Chitinophagales</taxon>
        <taxon>Chitinophagaceae</taxon>
        <taxon>Chitinophaga</taxon>
    </lineage>
</organism>
<dbReference type="InterPro" id="IPR039425">
    <property type="entry name" value="RNA_pol_sigma-70-like"/>
</dbReference>
<dbReference type="GO" id="GO:0006352">
    <property type="term" value="P:DNA-templated transcription initiation"/>
    <property type="evidence" value="ECO:0007669"/>
    <property type="project" value="InterPro"/>
</dbReference>
<dbReference type="EMBL" id="RPDH01000001">
    <property type="protein sequence ID" value="RPE14239.1"/>
    <property type="molecule type" value="Genomic_DNA"/>
</dbReference>
<sequence length="195" mass="22855">MEDAEILQGLADRQEAAFTALHNKYAKLLFARAYQLLKNQADAEEVVQSFFANQLLPFRKWSTVLDLKAYLRRGIYNCCLIMMEREKKRNNRTQRFLAEKLSAFPNATEQVVVQPEMKTYEAAMIHQALSSLTVQQRTAMRLLYVEGFRYNDIARAMNITVNSVKTHLRLGRKHMQQYKELFQSLLCLLLFIHLF</sequence>
<dbReference type="CDD" id="cd06171">
    <property type="entry name" value="Sigma70_r4"/>
    <property type="match status" value="1"/>
</dbReference>
<keyword evidence="8" id="KW-1185">Reference proteome</keyword>
<keyword evidence="4" id="KW-0238">DNA-binding</keyword>
<evidence type="ECO:0000256" key="5">
    <source>
        <dbReference type="ARBA" id="ARBA00023163"/>
    </source>
</evidence>
<dbReference type="Gene3D" id="1.10.1740.10">
    <property type="match status" value="1"/>
</dbReference>
<dbReference type="GO" id="GO:0016987">
    <property type="term" value="F:sigma factor activity"/>
    <property type="evidence" value="ECO:0007669"/>
    <property type="project" value="UniProtKB-KW"/>
</dbReference>
<keyword evidence="5" id="KW-0804">Transcription</keyword>
<dbReference type="InterPro" id="IPR014284">
    <property type="entry name" value="RNA_pol_sigma-70_dom"/>
</dbReference>
<evidence type="ECO:0000256" key="2">
    <source>
        <dbReference type="ARBA" id="ARBA00023015"/>
    </source>
</evidence>
<evidence type="ECO:0000256" key="3">
    <source>
        <dbReference type="ARBA" id="ARBA00023082"/>
    </source>
</evidence>
<dbReference type="PANTHER" id="PTHR43133:SF8">
    <property type="entry name" value="RNA POLYMERASE SIGMA FACTOR HI_1459-RELATED"/>
    <property type="match status" value="1"/>
</dbReference>
<comment type="caution">
    <text evidence="7">The sequence shown here is derived from an EMBL/GenBank/DDBJ whole genome shotgun (WGS) entry which is preliminary data.</text>
</comment>
<dbReference type="AlphaFoldDB" id="A0A3N4Q4T4"/>
<dbReference type="InterPro" id="IPR013249">
    <property type="entry name" value="RNA_pol_sigma70_r4_t2"/>
</dbReference>
<dbReference type="OrthoDB" id="653814at2"/>
<dbReference type="GO" id="GO:0003677">
    <property type="term" value="F:DNA binding"/>
    <property type="evidence" value="ECO:0007669"/>
    <property type="project" value="UniProtKB-KW"/>
</dbReference>
<comment type="similarity">
    <text evidence="1">Belongs to the sigma-70 factor family. ECF subfamily.</text>
</comment>
<dbReference type="RefSeq" id="WP_123846751.1">
    <property type="nucleotide sequence ID" value="NZ_RPDH01000001.1"/>
</dbReference>
<name>A0A3N4Q4T4_9BACT</name>
<dbReference type="PANTHER" id="PTHR43133">
    <property type="entry name" value="RNA POLYMERASE ECF-TYPE SIGMA FACTO"/>
    <property type="match status" value="1"/>
</dbReference>